<protein>
    <submittedName>
        <fullName evidence="1">Uncharacterized protein</fullName>
    </submittedName>
</protein>
<dbReference type="Proteomes" id="UP000036426">
    <property type="component" value="Unassembled WGS sequence"/>
</dbReference>
<proteinExistence type="predicted"/>
<sequence>MYKGNWYDMMGKERRDLRSLKLDFETLDLAVDEAIHVLPEAKLIIKNNRLDFCLIAIEETKRMLICKK</sequence>
<accession>A0A0J1GJB0</accession>
<reference evidence="1 2" key="1">
    <citation type="submission" date="2015-05" db="EMBL/GenBank/DDBJ databases">
        <title>Photobacterium galathea sp. nov.</title>
        <authorList>
            <person name="Machado H."/>
            <person name="Gram L."/>
        </authorList>
    </citation>
    <scope>NUCLEOTIDE SEQUENCE [LARGE SCALE GENOMIC DNA]</scope>
    <source>
        <strain evidence="1 2">DSM 25995</strain>
    </source>
</reference>
<dbReference type="PATRIC" id="fig|754436.4.peg.3200"/>
<evidence type="ECO:0000313" key="2">
    <source>
        <dbReference type="Proteomes" id="UP000036426"/>
    </source>
</evidence>
<keyword evidence="2" id="KW-1185">Reference proteome</keyword>
<comment type="caution">
    <text evidence="1">The sequence shown here is derived from an EMBL/GenBank/DDBJ whole genome shotgun (WGS) entry which is preliminary data.</text>
</comment>
<dbReference type="AlphaFoldDB" id="A0A0J1GJB0"/>
<dbReference type="RefSeq" id="WP_047875260.1">
    <property type="nucleotide sequence ID" value="NZ_BMYC01000003.1"/>
</dbReference>
<name>A0A0J1GJB0_9GAMM</name>
<organism evidence="1 2">
    <name type="scientific">Photobacterium aphoticum</name>
    <dbReference type="NCBI Taxonomy" id="754436"/>
    <lineage>
        <taxon>Bacteria</taxon>
        <taxon>Pseudomonadati</taxon>
        <taxon>Pseudomonadota</taxon>
        <taxon>Gammaproteobacteria</taxon>
        <taxon>Vibrionales</taxon>
        <taxon>Vibrionaceae</taxon>
        <taxon>Photobacterium</taxon>
    </lineage>
</organism>
<dbReference type="EMBL" id="LDOV01000027">
    <property type="protein sequence ID" value="KLU99802.1"/>
    <property type="molecule type" value="Genomic_DNA"/>
</dbReference>
<gene>
    <name evidence="1" type="ORF">ABT58_15110</name>
</gene>
<evidence type="ECO:0000313" key="1">
    <source>
        <dbReference type="EMBL" id="KLU99802.1"/>
    </source>
</evidence>